<evidence type="ECO:0000313" key="8">
    <source>
        <dbReference type="EMBL" id="EAU63945.1"/>
    </source>
</evidence>
<evidence type="ECO:0000259" key="6">
    <source>
        <dbReference type="PROSITE" id="PS50853"/>
    </source>
</evidence>
<dbReference type="FunFam" id="2.60.40.10:FF:001114">
    <property type="entry name" value="Chitinase A1"/>
    <property type="match status" value="1"/>
</dbReference>
<keyword evidence="5" id="KW-0624">Polysaccharide degradation</keyword>
<dbReference type="GO" id="GO:0030246">
    <property type="term" value="F:carbohydrate binding"/>
    <property type="evidence" value="ECO:0007669"/>
    <property type="project" value="UniProtKB-UniRule"/>
</dbReference>
<organism evidence="8 9">
    <name type="scientific">Stigmatella aurantiaca (strain DW4/3-1)</name>
    <dbReference type="NCBI Taxonomy" id="378806"/>
    <lineage>
        <taxon>Bacteria</taxon>
        <taxon>Pseudomonadati</taxon>
        <taxon>Myxococcota</taxon>
        <taxon>Myxococcia</taxon>
        <taxon>Myxococcales</taxon>
        <taxon>Cystobacterineae</taxon>
        <taxon>Archangiaceae</taxon>
        <taxon>Stigmatella</taxon>
    </lineage>
</organism>
<evidence type="ECO:0000256" key="1">
    <source>
        <dbReference type="ARBA" id="ARBA00022729"/>
    </source>
</evidence>
<dbReference type="InterPro" id="IPR003961">
    <property type="entry name" value="FN3_dom"/>
</dbReference>
<dbReference type="InterPro" id="IPR036116">
    <property type="entry name" value="FN3_sf"/>
</dbReference>
<sequence length="265" mass="27550">MGVYSYFRDAPVKLENAIEVPNVTGVKIHHMTTIWLNGVAGSEITHVINGTGGRVYGSTPATAMRQTVSEFAGTGVGTPDTQAPTTPANLLATATSSSQINLSWNASSDNVGVSGYDVYRNGSAVGSSGTNSYSDTGLAASTAYSYTVRARDAAGNTSAASNTATATTQAGGGSGTDFTYGATNVNATQALLWFKPTGFTASYVIVHYSYPGIGQQNVTMTYNSGAARFETSVTGLSAGKVVTYSFTYNKNGTQYDSPTYTWTKP</sequence>
<dbReference type="Gene3D" id="2.60.40.10">
    <property type="entry name" value="Immunoglobulins"/>
    <property type="match status" value="1"/>
</dbReference>
<dbReference type="SMART" id="SM00060">
    <property type="entry name" value="FN3"/>
    <property type="match status" value="1"/>
</dbReference>
<protein>
    <submittedName>
        <fullName evidence="8">Sheath polysaccharide-degrading enzyme</fullName>
    </submittedName>
</protein>
<comment type="caution">
    <text evidence="8">The sequence shown here is derived from an EMBL/GenBank/DDBJ whole genome shotgun (WGS) entry which is preliminary data.</text>
</comment>
<dbReference type="GO" id="GO:0016798">
    <property type="term" value="F:hydrolase activity, acting on glycosyl bonds"/>
    <property type="evidence" value="ECO:0007669"/>
    <property type="project" value="UniProtKB-KW"/>
</dbReference>
<evidence type="ECO:0000256" key="4">
    <source>
        <dbReference type="ARBA" id="ARBA00023295"/>
    </source>
</evidence>
<evidence type="ECO:0000256" key="5">
    <source>
        <dbReference type="ARBA" id="ARBA00023326"/>
    </source>
</evidence>
<keyword evidence="4" id="KW-0326">Glycosidase</keyword>
<dbReference type="PROSITE" id="PS50853">
    <property type="entry name" value="FN3"/>
    <property type="match status" value="1"/>
</dbReference>
<dbReference type="CDD" id="cd00063">
    <property type="entry name" value="FN3"/>
    <property type="match status" value="1"/>
</dbReference>
<keyword evidence="1" id="KW-0732">Signal</keyword>
<gene>
    <name evidence="8" type="ORF">STIAU_2221</name>
</gene>
<dbReference type="EMBL" id="AAMD01000137">
    <property type="protein sequence ID" value="EAU63945.1"/>
    <property type="molecule type" value="Genomic_DNA"/>
</dbReference>
<evidence type="ECO:0000259" key="7">
    <source>
        <dbReference type="PROSITE" id="PS52005"/>
    </source>
</evidence>
<reference evidence="8 9" key="1">
    <citation type="submission" date="2006-04" db="EMBL/GenBank/DDBJ databases">
        <authorList>
            <person name="Nierman W.C."/>
        </authorList>
    </citation>
    <scope>NUCLEOTIDE SEQUENCE [LARGE SCALE GENOMIC DNA]</scope>
    <source>
        <strain evidence="8 9">DW4/3-1</strain>
    </source>
</reference>
<evidence type="ECO:0000256" key="2">
    <source>
        <dbReference type="ARBA" id="ARBA00022801"/>
    </source>
</evidence>
<name>Q08TX8_STIAD</name>
<dbReference type="Proteomes" id="UP000032702">
    <property type="component" value="Unassembled WGS sequence"/>
</dbReference>
<dbReference type="InterPro" id="IPR013783">
    <property type="entry name" value="Ig-like_fold"/>
</dbReference>
<feature type="domain" description="Fibronectin type-III" evidence="6">
    <location>
        <begin position="86"/>
        <end position="171"/>
    </location>
</feature>
<dbReference type="AlphaFoldDB" id="Q08TX8"/>
<evidence type="ECO:0000256" key="3">
    <source>
        <dbReference type="ARBA" id="ARBA00023277"/>
    </source>
</evidence>
<keyword evidence="3" id="KW-0119">Carbohydrate metabolism</keyword>
<dbReference type="GO" id="GO:0000272">
    <property type="term" value="P:polysaccharide catabolic process"/>
    <property type="evidence" value="ECO:0007669"/>
    <property type="project" value="UniProtKB-KW"/>
</dbReference>
<feature type="domain" description="CBM56" evidence="7">
    <location>
        <begin position="173"/>
        <end position="264"/>
    </location>
</feature>
<proteinExistence type="predicted"/>
<dbReference type="SUPFAM" id="SSF49265">
    <property type="entry name" value="Fibronectin type III"/>
    <property type="match status" value="1"/>
</dbReference>
<dbReference type="PROSITE" id="PS52005">
    <property type="entry name" value="CBM56"/>
    <property type="match status" value="1"/>
</dbReference>
<evidence type="ECO:0000313" key="9">
    <source>
        <dbReference type="Proteomes" id="UP000032702"/>
    </source>
</evidence>
<accession>Q08TX8</accession>
<dbReference type="InterPro" id="IPR047569">
    <property type="entry name" value="CBM56"/>
</dbReference>
<keyword evidence="2" id="KW-0378">Hydrolase</keyword>
<dbReference type="Pfam" id="PF22184">
    <property type="entry name" value="CBM_56"/>
    <property type="match status" value="1"/>
</dbReference>
<dbReference type="Pfam" id="PF00041">
    <property type="entry name" value="fn3"/>
    <property type="match status" value="1"/>
</dbReference>